<protein>
    <submittedName>
        <fullName evidence="1">Uncharacterized protein</fullName>
    </submittedName>
</protein>
<dbReference type="EMBL" id="CP045571">
    <property type="protein sequence ID" value="QFX96414.1"/>
    <property type="molecule type" value="Genomic_DNA"/>
</dbReference>
<sequence length="62" mass="6864">MLSSCTCGEWAGKALQAVNGKAAIISKGQRQKLWEKPALRVTIPISPLQQIQATEYNPRNIR</sequence>
<reference evidence="1 2" key="1">
    <citation type="submission" date="2019-10" db="EMBL/GenBank/DDBJ databases">
        <authorList>
            <person name="Wang R."/>
        </authorList>
    </citation>
    <scope>NUCLEOTIDE SEQUENCE [LARGE SCALE GENOMIC DNA]</scope>
    <source>
        <strain evidence="1 2">ATCC 19377</strain>
    </source>
</reference>
<accession>A0A5P9XS39</accession>
<evidence type="ECO:0000313" key="2">
    <source>
        <dbReference type="Proteomes" id="UP000363590"/>
    </source>
</evidence>
<evidence type="ECO:0000313" key="1">
    <source>
        <dbReference type="EMBL" id="QFX96414.1"/>
    </source>
</evidence>
<dbReference type="KEGG" id="atx:GCD22_02180"/>
<name>A0A5P9XS39_ACITH</name>
<dbReference type="Proteomes" id="UP000363590">
    <property type="component" value="Chromosome"/>
</dbReference>
<organism evidence="1 2">
    <name type="scientific">Acidithiobacillus thiooxidans ATCC 19377</name>
    <dbReference type="NCBI Taxonomy" id="637390"/>
    <lineage>
        <taxon>Bacteria</taxon>
        <taxon>Pseudomonadati</taxon>
        <taxon>Pseudomonadota</taxon>
        <taxon>Acidithiobacillia</taxon>
        <taxon>Acidithiobacillales</taxon>
        <taxon>Acidithiobacillaceae</taxon>
        <taxon>Acidithiobacillus</taxon>
    </lineage>
</organism>
<dbReference type="AlphaFoldDB" id="A0A5P9XS39"/>
<gene>
    <name evidence="1" type="ORF">GCD22_02180</name>
</gene>
<proteinExistence type="predicted"/>